<dbReference type="EMBL" id="QDKL01000001">
    <property type="protein sequence ID" value="RZF22292.1"/>
    <property type="molecule type" value="Genomic_DNA"/>
</dbReference>
<organism evidence="2 3">
    <name type="scientific">Halobacteriovorax vibrionivorans</name>
    <dbReference type="NCBI Taxonomy" id="2152716"/>
    <lineage>
        <taxon>Bacteria</taxon>
        <taxon>Pseudomonadati</taxon>
        <taxon>Bdellovibrionota</taxon>
        <taxon>Bacteriovoracia</taxon>
        <taxon>Bacteriovoracales</taxon>
        <taxon>Halobacteriovoraceae</taxon>
        <taxon>Halobacteriovorax</taxon>
    </lineage>
</organism>
<dbReference type="RefSeq" id="WP_114705237.1">
    <property type="nucleotide sequence ID" value="NZ_QDKL01000001.1"/>
</dbReference>
<feature type="signal peptide" evidence="1">
    <location>
        <begin position="1"/>
        <end position="20"/>
    </location>
</feature>
<comment type="caution">
    <text evidence="2">The sequence shown here is derived from an EMBL/GenBank/DDBJ whole genome shotgun (WGS) entry which is preliminary data.</text>
</comment>
<sequence length="133" mass="15038">MKNVFLLLAIALNSFVFASAALDQAAQEEIVSFIAKVERKYLWRAGYQNVSSNFSKLSQSSFSSYLDRVFEQDLEKSEIHEIRSCLEAKDCAAYNISIQSEYHSGYGVDSVFVLINLNSGKYNADIKHNVYSE</sequence>
<feature type="chain" id="PRO_5045266572" description="DUF3887 domain-containing protein" evidence="1">
    <location>
        <begin position="21"/>
        <end position="133"/>
    </location>
</feature>
<name>A0ABY0IH75_9BACT</name>
<dbReference type="Proteomes" id="UP000443582">
    <property type="component" value="Unassembled WGS sequence"/>
</dbReference>
<keyword evidence="1" id="KW-0732">Signal</keyword>
<evidence type="ECO:0000313" key="3">
    <source>
        <dbReference type="Proteomes" id="UP000443582"/>
    </source>
</evidence>
<keyword evidence="3" id="KW-1185">Reference proteome</keyword>
<gene>
    <name evidence="2" type="ORF">DAY19_00565</name>
</gene>
<protein>
    <recommendedName>
        <fullName evidence="4">DUF3887 domain-containing protein</fullName>
    </recommendedName>
</protein>
<evidence type="ECO:0000256" key="1">
    <source>
        <dbReference type="SAM" id="SignalP"/>
    </source>
</evidence>
<reference evidence="3" key="1">
    <citation type="journal article" date="2019" name="Int. J. Syst. Evol. Microbiol.">
        <title>Halobacteriovorax valvorus sp. nov., a novel prokaryotic predator isolated from coastal seawater of China.</title>
        <authorList>
            <person name="Chen M.-X."/>
        </authorList>
    </citation>
    <scope>NUCLEOTIDE SEQUENCE [LARGE SCALE GENOMIC DNA]</scope>
    <source>
        <strain evidence="3">BL9</strain>
    </source>
</reference>
<evidence type="ECO:0008006" key="4">
    <source>
        <dbReference type="Google" id="ProtNLM"/>
    </source>
</evidence>
<accession>A0ABY0IH75</accession>
<proteinExistence type="predicted"/>
<evidence type="ECO:0000313" key="2">
    <source>
        <dbReference type="EMBL" id="RZF22292.1"/>
    </source>
</evidence>